<dbReference type="Pfam" id="PF08357">
    <property type="entry name" value="SEFIR"/>
    <property type="match status" value="1"/>
</dbReference>
<name>A0A450TVU7_9GAMM</name>
<gene>
    <name evidence="3" type="ORF">BECKFW1821C_GA0114237_10433</name>
</gene>
<dbReference type="PROSITE" id="PS51534">
    <property type="entry name" value="SEFIR"/>
    <property type="match status" value="1"/>
</dbReference>
<evidence type="ECO:0000313" key="3">
    <source>
        <dbReference type="EMBL" id="VFJ73049.1"/>
    </source>
</evidence>
<feature type="compositionally biased region" description="Pro residues" evidence="1">
    <location>
        <begin position="179"/>
        <end position="191"/>
    </location>
</feature>
<evidence type="ECO:0000259" key="2">
    <source>
        <dbReference type="PROSITE" id="PS51534"/>
    </source>
</evidence>
<feature type="domain" description="SEFIR" evidence="2">
    <location>
        <begin position="7"/>
        <end position="146"/>
    </location>
</feature>
<dbReference type="Gene3D" id="3.40.50.11530">
    <property type="match status" value="1"/>
</dbReference>
<organism evidence="3">
    <name type="scientific">Candidatus Kentrum sp. FW</name>
    <dbReference type="NCBI Taxonomy" id="2126338"/>
    <lineage>
        <taxon>Bacteria</taxon>
        <taxon>Pseudomonadati</taxon>
        <taxon>Pseudomonadota</taxon>
        <taxon>Gammaproteobacteria</taxon>
        <taxon>Candidatus Kentrum</taxon>
    </lineage>
</organism>
<accession>A0A450TVU7</accession>
<proteinExistence type="predicted"/>
<dbReference type="EMBL" id="CAADFE010000043">
    <property type="protein sequence ID" value="VFJ73049.1"/>
    <property type="molecule type" value="Genomic_DNA"/>
</dbReference>
<dbReference type="AlphaFoldDB" id="A0A450TVU7"/>
<evidence type="ECO:0000256" key="1">
    <source>
        <dbReference type="SAM" id="MobiDB-lite"/>
    </source>
</evidence>
<reference evidence="3" key="1">
    <citation type="submission" date="2019-02" db="EMBL/GenBank/DDBJ databases">
        <authorList>
            <person name="Gruber-Vodicka R. H."/>
            <person name="Seah K. B. B."/>
        </authorList>
    </citation>
    <scope>NUCLEOTIDE SEQUENCE</scope>
    <source>
        <strain evidence="3">BECK_BZ131</strain>
    </source>
</reference>
<protein>
    <submittedName>
        <fullName evidence="3">SEFIR domain-containing protein</fullName>
    </submittedName>
</protein>
<dbReference type="InterPro" id="IPR013568">
    <property type="entry name" value="SEFIR_dom"/>
</dbReference>
<feature type="region of interest" description="Disordered" evidence="1">
    <location>
        <begin position="158"/>
        <end position="198"/>
    </location>
</feature>
<sequence>MPPQASTPVIFISYSHDSGAHRERVLGLSERLRRDGFETRLDRYVNGAPEEGWPRWMLDRLDEADFVLVVCTETYYRRFRGHEQPEVGRGVDWEGALITQEIYDSRSRTAKFVPVLFDDTDSGFIPEPLRPHTFYTLDSEANYSRLYGFLDGIAAVEPGPIGTRPRPERHRASPLTLPSSPPSGPNTPSPSPNQGNTWFSGLLKKFGKQKSKNCYLQHHSEEKGTPEYMEGLIATTIEDREPKISIVNDVIKDRDPWSLFLVRGVQGENYPADFARHVMIRQNTSGPLITLEHQEICSKLEPTIVPENTLPDQYWNAFFNTISKRKEDESYPTLIFAEKSYGGEDLMEWFSDKDWDFPIKVIYTEFSIQNKKHASKIRFEEYLRAVQGLFQEFVKCRESQPRAVEGKHVFFIFGCLYPGRKEMLGHKPKKEPNVHVLDLGDIRLADIGSWWNSLPPGIRSLYHRYSDQRILGHLNNTLQSEAEPYLCFQPYLLEALPNIRIPHR</sequence>